<evidence type="ECO:0000313" key="2">
    <source>
        <dbReference type="EMBL" id="QPR72031.1"/>
    </source>
</evidence>
<dbReference type="RefSeq" id="WP_016885873.1">
    <property type="nucleotide sequence ID" value="NZ_CP023729.1"/>
</dbReference>
<organism evidence="2 3">
    <name type="scientific">Bacillus licheniformis</name>
    <dbReference type="NCBI Taxonomy" id="1402"/>
    <lineage>
        <taxon>Bacteria</taxon>
        <taxon>Bacillati</taxon>
        <taxon>Bacillota</taxon>
        <taxon>Bacilli</taxon>
        <taxon>Bacillales</taxon>
        <taxon>Bacillaceae</taxon>
        <taxon>Bacillus</taxon>
    </lineage>
</organism>
<evidence type="ECO:0000259" key="1">
    <source>
        <dbReference type="Pfam" id="PF06114"/>
    </source>
</evidence>
<dbReference type="Proteomes" id="UP000595038">
    <property type="component" value="Chromosome"/>
</dbReference>
<dbReference type="Gene3D" id="1.10.10.2910">
    <property type="match status" value="1"/>
</dbReference>
<reference evidence="2 3" key="1">
    <citation type="submission" date="2020-12" db="EMBL/GenBank/DDBJ databases">
        <title>FDA dAtabase for Regulatory Grade micrObial Sequences (FDA-ARGOS): Supporting development and validation of Infectious Disease Dx tests.</title>
        <authorList>
            <person name="Nelson B."/>
            <person name="Plummer A."/>
            <person name="Tallon L."/>
            <person name="Sadzewicz L."/>
            <person name="Zhao X."/>
            <person name="Boylan J."/>
            <person name="Ott S."/>
            <person name="Bowen H."/>
            <person name="Vavikolanu K."/>
            <person name="Mehta A."/>
            <person name="Aluvathingal J."/>
            <person name="Nadendla S."/>
            <person name="Myers T."/>
            <person name="Yan Y."/>
            <person name="Sichtig H."/>
        </authorList>
    </citation>
    <scope>NUCLEOTIDE SEQUENCE [LARGE SCALE GENOMIC DNA]</scope>
    <source>
        <strain evidence="2 3">FDAARGOS_923</strain>
    </source>
</reference>
<accession>A0AB37GPC0</accession>
<evidence type="ECO:0000313" key="3">
    <source>
        <dbReference type="Proteomes" id="UP000595038"/>
    </source>
</evidence>
<dbReference type="EMBL" id="CP065647">
    <property type="protein sequence ID" value="QPR72031.1"/>
    <property type="molecule type" value="Genomic_DNA"/>
</dbReference>
<feature type="domain" description="IrrE N-terminal-like" evidence="1">
    <location>
        <begin position="34"/>
        <end position="148"/>
    </location>
</feature>
<dbReference type="AlphaFoldDB" id="A0AB37GPC0"/>
<proteinExistence type="predicted"/>
<dbReference type="InterPro" id="IPR010359">
    <property type="entry name" value="IrrE_HExxH"/>
</dbReference>
<gene>
    <name evidence="2" type="ORF">I6G80_19765</name>
</gene>
<dbReference type="Pfam" id="PF06114">
    <property type="entry name" value="Peptidase_M78"/>
    <property type="match status" value="1"/>
</dbReference>
<protein>
    <submittedName>
        <fullName evidence="2">ImmA/IrrE family metallo-endopeptidase</fullName>
    </submittedName>
</protein>
<name>A0AB37GPC0_BACLI</name>
<sequence>MVYTNSHLEDWIENLYRSINIIIPEQIDFERIAELLGIRVYFKPTPSCTFKYNDVYTIVLDSRKTRCEQWDDFAHELCHLYRHEGDKKTMPKFWSDYQEGQANYFSYHFCIPTFMLHGMKIPHNRFFDVHLIAKMFKVTEPFAKVRLNMYFNKIHLIVS</sequence>